<evidence type="ECO:0000256" key="2">
    <source>
        <dbReference type="ARBA" id="ARBA00022692"/>
    </source>
</evidence>
<dbReference type="eggNOG" id="ENOG502S2Z9">
    <property type="taxonomic scope" value="Eukaryota"/>
</dbReference>
<evidence type="ECO:0000256" key="6">
    <source>
        <dbReference type="SAM" id="Phobius"/>
    </source>
</evidence>
<feature type="chain" id="PRO_5002993635" description="Mid2 domain-containing protein" evidence="7">
    <location>
        <begin position="25"/>
        <end position="304"/>
    </location>
</feature>
<protein>
    <recommendedName>
        <fullName evidence="10">Mid2 domain-containing protein</fullName>
    </recommendedName>
</protein>
<dbReference type="OrthoDB" id="4500576at2759"/>
<proteinExistence type="predicted"/>
<evidence type="ECO:0008006" key="10">
    <source>
        <dbReference type="Google" id="ProtNLM"/>
    </source>
</evidence>
<dbReference type="GeneID" id="2875362"/>
<dbReference type="KEGG" id="ani:ANIA_01515"/>
<keyword evidence="7" id="KW-0732">Signal</keyword>
<dbReference type="GO" id="GO:0016020">
    <property type="term" value="C:membrane"/>
    <property type="evidence" value="ECO:0007669"/>
    <property type="project" value="UniProtKB-SubCell"/>
</dbReference>
<keyword evidence="2 6" id="KW-0812">Transmembrane</keyword>
<reference evidence="9" key="2">
    <citation type="journal article" date="2009" name="Fungal Genet. Biol.">
        <title>The 2008 update of the Aspergillus nidulans genome annotation: a community effort.</title>
        <authorList>
            <person name="Wortman J.R."/>
            <person name="Gilsenan J.M."/>
            <person name="Joardar V."/>
            <person name="Deegan J."/>
            <person name="Clutterbuck J."/>
            <person name="Andersen M.R."/>
            <person name="Archer D."/>
            <person name="Bencina M."/>
            <person name="Braus G."/>
            <person name="Coutinho P."/>
            <person name="von Dohren H."/>
            <person name="Doonan J."/>
            <person name="Driessen A.J."/>
            <person name="Durek P."/>
            <person name="Espeso E."/>
            <person name="Fekete E."/>
            <person name="Flipphi M."/>
            <person name="Estrada C.G."/>
            <person name="Geysens S."/>
            <person name="Goldman G."/>
            <person name="de Groot P.W."/>
            <person name="Hansen K."/>
            <person name="Harris S.D."/>
            <person name="Heinekamp T."/>
            <person name="Helmstaedt K."/>
            <person name="Henrissat B."/>
            <person name="Hofmann G."/>
            <person name="Homan T."/>
            <person name="Horio T."/>
            <person name="Horiuchi H."/>
            <person name="James S."/>
            <person name="Jones M."/>
            <person name="Karaffa L."/>
            <person name="Karanyi Z."/>
            <person name="Kato M."/>
            <person name="Keller N."/>
            <person name="Kelly D.E."/>
            <person name="Kiel J.A."/>
            <person name="Kim J.M."/>
            <person name="van der Klei I.J."/>
            <person name="Klis F.M."/>
            <person name="Kovalchuk A."/>
            <person name="Krasevec N."/>
            <person name="Kubicek C.P."/>
            <person name="Liu B."/>
            <person name="Maccabe A."/>
            <person name="Meyer V."/>
            <person name="Mirabito P."/>
            <person name="Miskei M."/>
            <person name="Mos M."/>
            <person name="Mullins J."/>
            <person name="Nelson D.R."/>
            <person name="Nielsen J."/>
            <person name="Oakley B.R."/>
            <person name="Osmani S.A."/>
            <person name="Pakula T."/>
            <person name="Paszewski A."/>
            <person name="Paulsen I."/>
            <person name="Pilsyk S."/>
            <person name="Pocsi I."/>
            <person name="Punt P.J."/>
            <person name="Ram A.F."/>
            <person name="Ren Q."/>
            <person name="Robellet X."/>
            <person name="Robson G."/>
            <person name="Seiboth B."/>
            <person name="van Solingen P."/>
            <person name="Specht T."/>
            <person name="Sun J."/>
            <person name="Taheri-Talesh N."/>
            <person name="Takeshita N."/>
            <person name="Ussery D."/>
            <person name="vanKuyk P.A."/>
            <person name="Visser H."/>
            <person name="van de Vondervoort P.J."/>
            <person name="de Vries R.P."/>
            <person name="Walton J."/>
            <person name="Xiang X."/>
            <person name="Xiong Y."/>
            <person name="Zeng A.P."/>
            <person name="Brandt B.W."/>
            <person name="Cornell M.J."/>
            <person name="van den Hondel C.A."/>
            <person name="Visser J."/>
            <person name="Oliver S.G."/>
            <person name="Turner G."/>
        </authorList>
    </citation>
    <scope>GENOME REANNOTATION</scope>
    <source>
        <strain evidence="9">FGSC A4 / ATCC 38163 / CBS 112.46 / NRRL 194 / M139</strain>
    </source>
</reference>
<dbReference type="InParanoid" id="C8VMP8"/>
<dbReference type="GO" id="GO:0071944">
    <property type="term" value="C:cell periphery"/>
    <property type="evidence" value="ECO:0007669"/>
    <property type="project" value="UniProtKB-ARBA"/>
</dbReference>
<comment type="subcellular location">
    <subcellularLocation>
        <location evidence="1">Membrane</location>
        <topology evidence="1">Single-pass membrane protein</topology>
    </subcellularLocation>
</comment>
<sequence>MLRDLLRDLVKFVPWAALLPLVRAEGTVQDLWNSPQYPDYTTNYTAGTTIEISWQHALSYQFQYFCESCDVTNVDLWVTGSSYTRKLEAGMNVNETTSYEWTINLDNADVEASTQWTFRFLPADVSWGDNQEEISSARFNLLPRSDSSSTTTSSTSTSTSSSTTATSNPNATPTTDSATDGESSSTENHNDGLSTGAKAGIGVGVSAGAIILAALAFLLWRRIKALPSTNAVGPEGPNGGYSQVHQGYFADPPMVKAAPVPASGVVAPMSELAGDHAGEMDAGADARRPPVELDGSELYSHHGR</sequence>
<gene>
    <name evidence="8" type="ORF">ANIA_01515</name>
</gene>
<feature type="region of interest" description="Disordered" evidence="5">
    <location>
        <begin position="279"/>
        <end position="304"/>
    </location>
</feature>
<name>C8VMP8_EMENI</name>
<feature type="compositionally biased region" description="Low complexity" evidence="5">
    <location>
        <begin position="145"/>
        <end position="177"/>
    </location>
</feature>
<evidence type="ECO:0000313" key="8">
    <source>
        <dbReference type="EMBL" id="CBF85024.1"/>
    </source>
</evidence>
<evidence type="ECO:0000256" key="7">
    <source>
        <dbReference type="SAM" id="SignalP"/>
    </source>
</evidence>
<accession>C8VMP8</accession>
<reference evidence="9" key="1">
    <citation type="journal article" date="2005" name="Nature">
        <title>Sequencing of Aspergillus nidulans and comparative analysis with A. fumigatus and A. oryzae.</title>
        <authorList>
            <person name="Galagan J.E."/>
            <person name="Calvo S.E."/>
            <person name="Cuomo C."/>
            <person name="Ma L.J."/>
            <person name="Wortman J.R."/>
            <person name="Batzoglou S."/>
            <person name="Lee S.I."/>
            <person name="Basturkmen M."/>
            <person name="Spevak C.C."/>
            <person name="Clutterbuck J."/>
            <person name="Kapitonov V."/>
            <person name="Jurka J."/>
            <person name="Scazzocchio C."/>
            <person name="Farman M."/>
            <person name="Butler J."/>
            <person name="Purcell S."/>
            <person name="Harris S."/>
            <person name="Braus G.H."/>
            <person name="Draht O."/>
            <person name="Busch S."/>
            <person name="D'Enfert C."/>
            <person name="Bouchier C."/>
            <person name="Goldman G.H."/>
            <person name="Bell-Pedersen D."/>
            <person name="Griffiths-Jones S."/>
            <person name="Doonan J.H."/>
            <person name="Yu J."/>
            <person name="Vienken K."/>
            <person name="Pain A."/>
            <person name="Freitag M."/>
            <person name="Selker E.U."/>
            <person name="Archer D.B."/>
            <person name="Penalva M.A."/>
            <person name="Oakley B.R."/>
            <person name="Momany M."/>
            <person name="Tanaka T."/>
            <person name="Kumagai T."/>
            <person name="Asai K."/>
            <person name="Machida M."/>
            <person name="Nierman W.C."/>
            <person name="Denning D.W."/>
            <person name="Caddick M."/>
            <person name="Hynes M."/>
            <person name="Paoletti M."/>
            <person name="Fischer R."/>
            <person name="Miller B."/>
            <person name="Dyer P."/>
            <person name="Sachs M.S."/>
            <person name="Osmani S.A."/>
            <person name="Birren B.W."/>
        </authorList>
    </citation>
    <scope>NUCLEOTIDE SEQUENCE [LARGE SCALE GENOMIC DNA]</scope>
    <source>
        <strain evidence="9">FGSC A4 / ATCC 38163 / CBS 112.46 / NRRL 194 / M139</strain>
    </source>
</reference>
<dbReference type="EMBL" id="BN001307">
    <property type="protein sequence ID" value="CBF85024.1"/>
    <property type="molecule type" value="Genomic_DNA"/>
</dbReference>
<keyword evidence="4 6" id="KW-0472">Membrane</keyword>
<evidence type="ECO:0000256" key="4">
    <source>
        <dbReference type="ARBA" id="ARBA00023136"/>
    </source>
</evidence>
<keyword evidence="3 6" id="KW-1133">Transmembrane helix</keyword>
<dbReference type="OMA" id="HEHKIAC"/>
<dbReference type="VEuPathDB" id="FungiDB:AN1515"/>
<dbReference type="RefSeq" id="XP_050468666.1">
    <property type="nucleotide sequence ID" value="XM_050612788.1"/>
</dbReference>
<feature type="compositionally biased region" description="Basic and acidic residues" evidence="5">
    <location>
        <begin position="279"/>
        <end position="291"/>
    </location>
</feature>
<dbReference type="PANTHER" id="PTHR15549">
    <property type="entry name" value="PAIRED IMMUNOGLOBULIN-LIKE TYPE 2 RECEPTOR"/>
    <property type="match status" value="1"/>
</dbReference>
<organism evidence="8 9">
    <name type="scientific">Emericella nidulans (strain FGSC A4 / ATCC 38163 / CBS 112.46 / NRRL 194 / M139)</name>
    <name type="common">Aspergillus nidulans</name>
    <dbReference type="NCBI Taxonomy" id="227321"/>
    <lineage>
        <taxon>Eukaryota</taxon>
        <taxon>Fungi</taxon>
        <taxon>Dikarya</taxon>
        <taxon>Ascomycota</taxon>
        <taxon>Pezizomycotina</taxon>
        <taxon>Eurotiomycetes</taxon>
        <taxon>Eurotiomycetidae</taxon>
        <taxon>Eurotiales</taxon>
        <taxon>Aspergillaceae</taxon>
        <taxon>Aspergillus</taxon>
        <taxon>Aspergillus subgen. Nidulantes</taxon>
    </lineage>
</organism>
<evidence type="ECO:0000256" key="3">
    <source>
        <dbReference type="ARBA" id="ARBA00022989"/>
    </source>
</evidence>
<evidence type="ECO:0000256" key="1">
    <source>
        <dbReference type="ARBA" id="ARBA00004167"/>
    </source>
</evidence>
<dbReference type="HOGENOM" id="CLU_769522_0_0_1"/>
<dbReference type="Proteomes" id="UP000000560">
    <property type="component" value="Chromosome VII"/>
</dbReference>
<dbReference type="AlphaFoldDB" id="C8VMP8"/>
<evidence type="ECO:0000313" key="9">
    <source>
        <dbReference type="Proteomes" id="UP000000560"/>
    </source>
</evidence>
<feature type="region of interest" description="Disordered" evidence="5">
    <location>
        <begin position="139"/>
        <end position="192"/>
    </location>
</feature>
<evidence type="ECO:0000256" key="5">
    <source>
        <dbReference type="SAM" id="MobiDB-lite"/>
    </source>
</evidence>
<keyword evidence="9" id="KW-1185">Reference proteome</keyword>
<feature type="signal peptide" evidence="7">
    <location>
        <begin position="1"/>
        <end position="24"/>
    </location>
</feature>
<dbReference type="InterPro" id="IPR051694">
    <property type="entry name" value="Immunoregulatory_rcpt-like"/>
</dbReference>
<feature type="compositionally biased region" description="Polar residues" evidence="5">
    <location>
        <begin position="178"/>
        <end position="192"/>
    </location>
</feature>
<dbReference type="PANTHER" id="PTHR15549:SF26">
    <property type="entry name" value="AXIAL BUDDING PATTERN PROTEIN 2-RELATED"/>
    <property type="match status" value="1"/>
</dbReference>
<feature type="transmembrane region" description="Helical" evidence="6">
    <location>
        <begin position="199"/>
        <end position="220"/>
    </location>
</feature>